<dbReference type="PROSITE" id="PS50883">
    <property type="entry name" value="EAL"/>
    <property type="match status" value="1"/>
</dbReference>
<dbReference type="SUPFAM" id="SSF141868">
    <property type="entry name" value="EAL domain-like"/>
    <property type="match status" value="1"/>
</dbReference>
<name>A0A7S7M0C6_9BACT</name>
<proteinExistence type="predicted"/>
<dbReference type="KEGG" id="smas:HUE87_00600"/>
<dbReference type="InterPro" id="IPR052340">
    <property type="entry name" value="RNase_Y/CdgJ"/>
</dbReference>
<sequence length="416" mass="47473">MQNVYLGRQPILDSKGTLDSYEILYREECESKEGVSNRFVSAAVISSVLNKFGTHAVLGNRKAFAKVDAKFLMSDMIFTIPKEFFIFSIVEADVNERVIERCEQLQKKGYELAINDVTFNEDNLNNYLRILSTLSFVKMNFDKTFKDDEYVKNIIIGLKDNNIKVVATKIENEEEYELAKSLGCELFQGYFFAKPKIFESAKYDSSQMNVLKLYSLLMDDTNIDEITSEFEKNHALTIQLLRYINSGAFHFRTRISSIHHILTLVGRTPLAQWLMLMIYSKSVAKKGEVSPLLLMVKHRTELMQTILKKIEPDVRSNVLGQAYFVGVLSLIDTIFGVKLDKILDDMNVDAAVGEALISDNGLLGEIYALVLDVEQFNTKSISLFEKKHNLENNTIECLMFDSMREVTAFENAFCSI</sequence>
<reference evidence="3 4" key="1">
    <citation type="submission" date="2020-05" db="EMBL/GenBank/DDBJ databases">
        <title>Sulfurimonas marisnigri, sp. nov., and Sulfurimonas baltica, sp. nov., manganese oxide reducing chemolithoautotrophs of the class Epsilonproteobacteria isolated from the pelagic redoxclines of the Black and Baltic Seas and emended description of the genus Sulfurimonas.</title>
        <authorList>
            <person name="Henkel J.V."/>
            <person name="Laudan C."/>
            <person name="Werner J."/>
            <person name="Neu T."/>
            <person name="Plewe S."/>
            <person name="Sproer C."/>
            <person name="Bunk B."/>
            <person name="Schulz-Vogt H.N."/>
        </authorList>
    </citation>
    <scope>NUCLEOTIDE SEQUENCE [LARGE SCALE GENOMIC DNA]</scope>
    <source>
        <strain evidence="3 4">SoZ1</strain>
    </source>
</reference>
<dbReference type="PANTHER" id="PTHR33525">
    <property type="match status" value="1"/>
</dbReference>
<keyword evidence="4" id="KW-1185">Reference proteome</keyword>
<dbReference type="Proteomes" id="UP000593836">
    <property type="component" value="Chromosome"/>
</dbReference>
<dbReference type="InterPro" id="IPR001633">
    <property type="entry name" value="EAL_dom"/>
</dbReference>
<evidence type="ECO:0000313" key="3">
    <source>
        <dbReference type="EMBL" id="QOY54782.1"/>
    </source>
</evidence>
<protein>
    <submittedName>
        <fullName evidence="3">EAL domain-containing protein</fullName>
    </submittedName>
</protein>
<feature type="domain" description="HDOD" evidence="2">
    <location>
        <begin position="203"/>
        <end position="390"/>
    </location>
</feature>
<evidence type="ECO:0000313" key="4">
    <source>
        <dbReference type="Proteomes" id="UP000593836"/>
    </source>
</evidence>
<dbReference type="RefSeq" id="WP_194366826.1">
    <property type="nucleotide sequence ID" value="NZ_CP054493.1"/>
</dbReference>
<feature type="domain" description="EAL" evidence="1">
    <location>
        <begin position="1"/>
        <end position="209"/>
    </location>
</feature>
<dbReference type="PIRSF" id="PIRSF003180">
    <property type="entry name" value="DiGMPpdiest_YuxH"/>
    <property type="match status" value="1"/>
</dbReference>
<dbReference type="SMART" id="SM00052">
    <property type="entry name" value="EAL"/>
    <property type="match status" value="1"/>
</dbReference>
<dbReference type="InterPro" id="IPR013976">
    <property type="entry name" value="HDOD"/>
</dbReference>
<evidence type="ECO:0000259" key="2">
    <source>
        <dbReference type="PROSITE" id="PS51833"/>
    </source>
</evidence>
<dbReference type="Pfam" id="PF00563">
    <property type="entry name" value="EAL"/>
    <property type="match status" value="1"/>
</dbReference>
<dbReference type="EMBL" id="CP054493">
    <property type="protein sequence ID" value="QOY54782.1"/>
    <property type="molecule type" value="Genomic_DNA"/>
</dbReference>
<dbReference type="InterPro" id="IPR035919">
    <property type="entry name" value="EAL_sf"/>
</dbReference>
<dbReference type="Gene3D" id="3.20.20.450">
    <property type="entry name" value="EAL domain"/>
    <property type="match status" value="1"/>
</dbReference>
<dbReference type="Gene3D" id="1.10.3210.10">
    <property type="entry name" value="Hypothetical protein af1432"/>
    <property type="match status" value="1"/>
</dbReference>
<dbReference type="AlphaFoldDB" id="A0A7S7M0C6"/>
<gene>
    <name evidence="3" type="ORF">HUE87_00600</name>
</gene>
<dbReference type="SUPFAM" id="SSF109604">
    <property type="entry name" value="HD-domain/PDEase-like"/>
    <property type="match status" value="1"/>
</dbReference>
<dbReference type="Pfam" id="PF08668">
    <property type="entry name" value="HDOD"/>
    <property type="match status" value="1"/>
</dbReference>
<organism evidence="3 4">
    <name type="scientific">Candidatus Sulfurimonas marisnigri</name>
    <dbReference type="NCBI Taxonomy" id="2740405"/>
    <lineage>
        <taxon>Bacteria</taxon>
        <taxon>Pseudomonadati</taxon>
        <taxon>Campylobacterota</taxon>
        <taxon>Epsilonproteobacteria</taxon>
        <taxon>Campylobacterales</taxon>
        <taxon>Sulfurimonadaceae</taxon>
        <taxon>Sulfurimonas</taxon>
    </lineage>
</organism>
<dbReference type="InterPro" id="IPR014408">
    <property type="entry name" value="dGMP_Pdiesterase_EAL/HD-GYP"/>
</dbReference>
<evidence type="ECO:0000259" key="1">
    <source>
        <dbReference type="PROSITE" id="PS50883"/>
    </source>
</evidence>
<dbReference type="PANTHER" id="PTHR33525:SF4">
    <property type="entry name" value="CYCLIC DI-GMP PHOSPHODIESTERASE CDGJ"/>
    <property type="match status" value="1"/>
</dbReference>
<accession>A0A7S7M0C6</accession>
<dbReference type="PROSITE" id="PS51833">
    <property type="entry name" value="HDOD"/>
    <property type="match status" value="1"/>
</dbReference>